<organism evidence="2 3">
    <name type="scientific">Myxococcus virescens</name>
    <dbReference type="NCBI Taxonomy" id="83456"/>
    <lineage>
        <taxon>Bacteria</taxon>
        <taxon>Pseudomonadati</taxon>
        <taxon>Myxococcota</taxon>
        <taxon>Myxococcia</taxon>
        <taxon>Myxococcales</taxon>
        <taxon>Cystobacterineae</taxon>
        <taxon>Myxococcaceae</taxon>
        <taxon>Myxococcus</taxon>
    </lineage>
</organism>
<comment type="caution">
    <text evidence="2">The sequence shown here is derived from an EMBL/GenBank/DDBJ whole genome shotgun (WGS) entry which is preliminary data.</text>
</comment>
<gene>
    <name evidence="2" type="ORF">MVI01_33870</name>
</gene>
<feature type="region of interest" description="Disordered" evidence="1">
    <location>
        <begin position="1"/>
        <end position="20"/>
    </location>
</feature>
<dbReference type="AlphaFoldDB" id="A0A511HDI8"/>
<accession>A0A511HDI8</accession>
<evidence type="ECO:0000313" key="2">
    <source>
        <dbReference type="EMBL" id="GEL71603.1"/>
    </source>
</evidence>
<proteinExistence type="predicted"/>
<dbReference type="Proteomes" id="UP000321224">
    <property type="component" value="Unassembled WGS sequence"/>
</dbReference>
<reference evidence="2 3" key="1">
    <citation type="submission" date="2019-07" db="EMBL/GenBank/DDBJ databases">
        <title>Whole genome shotgun sequence of Myxococcus virescens NBRC 100334.</title>
        <authorList>
            <person name="Hosoyama A."/>
            <person name="Uohara A."/>
            <person name="Ohji S."/>
            <person name="Ichikawa N."/>
        </authorList>
    </citation>
    <scope>NUCLEOTIDE SEQUENCE [LARGE SCALE GENOMIC DNA]</scope>
    <source>
        <strain evidence="2 3">NBRC 100334</strain>
    </source>
</reference>
<name>A0A511HDI8_9BACT</name>
<feature type="region of interest" description="Disordered" evidence="1">
    <location>
        <begin position="31"/>
        <end position="65"/>
    </location>
</feature>
<protein>
    <submittedName>
        <fullName evidence="2">Uncharacterized protein</fullName>
    </submittedName>
</protein>
<evidence type="ECO:0000313" key="3">
    <source>
        <dbReference type="Proteomes" id="UP000321224"/>
    </source>
</evidence>
<evidence type="ECO:0000256" key="1">
    <source>
        <dbReference type="SAM" id="MobiDB-lite"/>
    </source>
</evidence>
<dbReference type="EMBL" id="BJVY01000017">
    <property type="protein sequence ID" value="GEL71603.1"/>
    <property type="molecule type" value="Genomic_DNA"/>
</dbReference>
<sequence length="79" mass="8263">MVRIPIMPLNTPWSQNGGHGWEDVATSVPAAPKPSGSRAYTMDVTSQSPADRARPPALPTAHQAPVGLHMQLPGASLAL</sequence>